<dbReference type="InterPro" id="IPR032466">
    <property type="entry name" value="Metal_Hydrolase"/>
</dbReference>
<evidence type="ECO:0000259" key="1">
    <source>
        <dbReference type="Pfam" id="PF07969"/>
    </source>
</evidence>
<keyword evidence="3" id="KW-1185">Reference proteome</keyword>
<dbReference type="KEGG" id="vab:WPS_32630"/>
<dbReference type="InterPro" id="IPR013108">
    <property type="entry name" value="Amidohydro_3"/>
</dbReference>
<reference evidence="2 3" key="1">
    <citation type="journal article" date="2022" name="ISME Commun">
        <title>Vulcanimicrobium alpinus gen. nov. sp. nov., the first cultivated representative of the candidate phylum 'Eremiobacterota', is a metabolically versatile aerobic anoxygenic phototroph.</title>
        <authorList>
            <person name="Yabe S."/>
            <person name="Muto K."/>
            <person name="Abe K."/>
            <person name="Yokota A."/>
            <person name="Staudigel H."/>
            <person name="Tebo B.M."/>
        </authorList>
    </citation>
    <scope>NUCLEOTIDE SEQUENCE [LARGE SCALE GENOMIC DNA]</scope>
    <source>
        <strain evidence="2 3">WC8-2</strain>
    </source>
</reference>
<dbReference type="RefSeq" id="WP_317995542.1">
    <property type="nucleotide sequence ID" value="NZ_AP025523.1"/>
</dbReference>
<name>A0AAN1Y0P6_UNVUL</name>
<dbReference type="Gene3D" id="2.30.40.10">
    <property type="entry name" value="Urease, subunit C, domain 1"/>
    <property type="match status" value="1"/>
</dbReference>
<dbReference type="SUPFAM" id="SSF51556">
    <property type="entry name" value="Metallo-dependent hydrolases"/>
    <property type="match status" value="1"/>
</dbReference>
<accession>A0AAN1Y0P6</accession>
<proteinExistence type="predicted"/>
<dbReference type="EMBL" id="AP025523">
    <property type="protein sequence ID" value="BDE07987.1"/>
    <property type="molecule type" value="Genomic_DNA"/>
</dbReference>
<dbReference type="SUPFAM" id="SSF51338">
    <property type="entry name" value="Composite domain of metallo-dependent hydrolases"/>
    <property type="match status" value="1"/>
</dbReference>
<dbReference type="InterPro" id="IPR011059">
    <property type="entry name" value="Metal-dep_hydrolase_composite"/>
</dbReference>
<sequence>MAPLFGAALDKKRAAAREYRLDVHWNTFDAFFTLVERNGVALNVASLVGLGTTRLCVAGHEARALERDELVAQQRLVTGAIEEGALGVSSGLIYEPGRYADRAELVACAAAAREAGAPRYVSHVRNEGDTLEDAIAEALAVGDGAEVAVQCSHHKAAGRRNWGKVHRTLATIDRARARGLDAGCDVYPYIASWTELATVLPPAVRDGGDAAALQRLRDPEQALAAALAIELARDSRLGGDGFDSILITSVGSERNADIAGMRLDALARRWGTTPARAAIRLLTEEEMQVESMFFTMNEDDVAAVLSARFCSIGSDASARAFSGITARGVPHPRTYGTFPRVFGRFVRQRHVLDEAEAVRRMTALPAAQFGLRERGTIARGMHADLVVFDPQRIVDRATYDRPAVPPEGIRDVYVNGRAVLRDGTMTGALPGRALRNGA</sequence>
<dbReference type="GO" id="GO:0016810">
    <property type="term" value="F:hydrolase activity, acting on carbon-nitrogen (but not peptide) bonds"/>
    <property type="evidence" value="ECO:0007669"/>
    <property type="project" value="InterPro"/>
</dbReference>
<dbReference type="Proteomes" id="UP001317532">
    <property type="component" value="Chromosome"/>
</dbReference>
<organism evidence="2 3">
    <name type="scientific">Vulcanimicrobium alpinum</name>
    <dbReference type="NCBI Taxonomy" id="3016050"/>
    <lineage>
        <taxon>Bacteria</taxon>
        <taxon>Bacillati</taxon>
        <taxon>Vulcanimicrobiota</taxon>
        <taxon>Vulcanimicrobiia</taxon>
        <taxon>Vulcanimicrobiales</taxon>
        <taxon>Vulcanimicrobiaceae</taxon>
        <taxon>Vulcanimicrobium</taxon>
    </lineage>
</organism>
<dbReference type="AlphaFoldDB" id="A0AAN1Y0P6"/>
<evidence type="ECO:0000313" key="3">
    <source>
        <dbReference type="Proteomes" id="UP001317532"/>
    </source>
</evidence>
<protein>
    <submittedName>
        <fullName evidence="2">Aminoacylase</fullName>
    </submittedName>
</protein>
<gene>
    <name evidence="2" type="ORF">WPS_32630</name>
</gene>
<evidence type="ECO:0000313" key="2">
    <source>
        <dbReference type="EMBL" id="BDE07987.1"/>
    </source>
</evidence>
<feature type="domain" description="Amidohydrolase 3" evidence="1">
    <location>
        <begin position="329"/>
        <end position="419"/>
    </location>
</feature>
<dbReference type="Gene3D" id="3.20.20.140">
    <property type="entry name" value="Metal-dependent hydrolases"/>
    <property type="match status" value="1"/>
</dbReference>
<dbReference type="Pfam" id="PF07969">
    <property type="entry name" value="Amidohydro_3"/>
    <property type="match status" value="1"/>
</dbReference>